<evidence type="ECO:0000256" key="1">
    <source>
        <dbReference type="SAM" id="Phobius"/>
    </source>
</evidence>
<keyword evidence="1" id="KW-1133">Transmembrane helix</keyword>
<dbReference type="AlphaFoldDB" id="A0A9Q6VJM1"/>
<evidence type="ECO:0000313" key="2">
    <source>
        <dbReference type="EMBL" id="QPL30794.1"/>
    </source>
</evidence>
<organism evidence="2 3">
    <name type="scientific">Pseudomonas fragi</name>
    <dbReference type="NCBI Taxonomy" id="296"/>
    <lineage>
        <taxon>Bacteria</taxon>
        <taxon>Pseudomonadati</taxon>
        <taxon>Pseudomonadota</taxon>
        <taxon>Gammaproteobacteria</taxon>
        <taxon>Pseudomonadales</taxon>
        <taxon>Pseudomonadaceae</taxon>
        <taxon>Pseudomonas</taxon>
    </lineage>
</organism>
<dbReference type="RefSeq" id="WP_196882870.1">
    <property type="nucleotide sequence ID" value="NZ_CP065202.1"/>
</dbReference>
<dbReference type="Proteomes" id="UP000594467">
    <property type="component" value="Chromosome"/>
</dbReference>
<reference evidence="2 3" key="1">
    <citation type="submission" date="2020-11" db="EMBL/GenBank/DDBJ databases">
        <title>The Complete Genome of Pseudomonas fragi A13BB.</title>
        <authorList>
            <person name="Awolope O.K."/>
            <person name="O'Driscoll N.H."/>
            <person name="Di Salvo A."/>
            <person name="Lamb A.J."/>
        </authorList>
    </citation>
    <scope>NUCLEOTIDE SEQUENCE [LARGE SCALE GENOMIC DNA]</scope>
    <source>
        <strain evidence="2 3">A13BB</strain>
    </source>
</reference>
<accession>A0A9Q6VJM1</accession>
<name>A0A9Q6VJM1_PSEFR</name>
<keyword evidence="1" id="KW-0812">Transmembrane</keyword>
<feature type="transmembrane region" description="Helical" evidence="1">
    <location>
        <begin position="40"/>
        <end position="60"/>
    </location>
</feature>
<sequence length="258" mass="28650">MIKNSIKANNPLTVIAIFSMLTEASAAVSLPYIDSEHQKIYVWFLIVFPTLLIILFFLTLNFNNKTLYTPADLSKADHTHGGATRSCSPPAEQTRLPGGTAIAAQFSPPLHFSGFPYNAYSPPNLLFLPQGHRVYDSDPPPLPGSEKPGATLAAKSHAVMEGTEFKKLHLIDLNHPHLRAPQQSTPEQVLHIYYKATRKDKHNHKHDVLLLLTNQHSHIAPQAFKLAIDNFKYTSVIAHTTIISYNTDAHRLAILNPA</sequence>
<proteinExistence type="predicted"/>
<feature type="transmembrane region" description="Helical" evidence="1">
    <location>
        <begin position="12"/>
        <end position="34"/>
    </location>
</feature>
<dbReference type="EMBL" id="CP065202">
    <property type="protein sequence ID" value="QPL30794.1"/>
    <property type="molecule type" value="Genomic_DNA"/>
</dbReference>
<evidence type="ECO:0000313" key="3">
    <source>
        <dbReference type="Proteomes" id="UP000594467"/>
    </source>
</evidence>
<protein>
    <submittedName>
        <fullName evidence="2">Uncharacterized protein</fullName>
    </submittedName>
</protein>
<gene>
    <name evidence="2" type="ORF">I5R27_18495</name>
</gene>
<keyword evidence="1" id="KW-0472">Membrane</keyword>